<evidence type="ECO:0000313" key="2">
    <source>
        <dbReference type="Proteomes" id="UP000001312"/>
    </source>
</evidence>
<dbReference type="PANTHER" id="PTHR33481:SF1">
    <property type="entry name" value="ENDONUCLEASE_EXONUCLEASE_PHOSPHATASE DOMAIN-CONTAINING PROTEIN-RELATED"/>
    <property type="match status" value="1"/>
</dbReference>
<keyword evidence="2" id="KW-1185">Reference proteome</keyword>
<dbReference type="InParanoid" id="A7F1C8"/>
<dbReference type="OMA" id="DPINHEI"/>
<gene>
    <name evidence="1" type="ORF">SS1G_11398</name>
</gene>
<dbReference type="STRING" id="665079.A7F1C8"/>
<dbReference type="PANTHER" id="PTHR33481">
    <property type="entry name" value="REVERSE TRANSCRIPTASE"/>
    <property type="match status" value="1"/>
</dbReference>
<protein>
    <recommendedName>
        <fullName evidence="3">Reverse transcriptase domain-containing protein</fullName>
    </recommendedName>
</protein>
<name>A7F1C8_SCLS1</name>
<accession>A7F1C8</accession>
<evidence type="ECO:0000313" key="1">
    <source>
        <dbReference type="EMBL" id="EDN95520.1"/>
    </source>
</evidence>
<dbReference type="KEGG" id="ssl:SS1G_11398"/>
<sequence>MAKWHQTTGVYRTPPLKDPINHEIANNIEEKRKVLVKNLLTNAAEVDDIPFDIPTIPGQHISFPRIVMSDLEQAILKTGNTVPGANEIPTKILQVAWPIIKDFVLLLFRKCLELGHHPECFRLATTAIIPKPNKADYTNPRSYCPIALLSVLDKGFERLVAKKMS</sequence>
<organism evidence="1 2">
    <name type="scientific">Sclerotinia sclerotiorum (strain ATCC 18683 / 1980 / Ss-1)</name>
    <name type="common">White mold</name>
    <name type="synonym">Whetzelinia sclerotiorum</name>
    <dbReference type="NCBI Taxonomy" id="665079"/>
    <lineage>
        <taxon>Eukaryota</taxon>
        <taxon>Fungi</taxon>
        <taxon>Dikarya</taxon>
        <taxon>Ascomycota</taxon>
        <taxon>Pezizomycotina</taxon>
        <taxon>Leotiomycetes</taxon>
        <taxon>Helotiales</taxon>
        <taxon>Sclerotiniaceae</taxon>
        <taxon>Sclerotinia</taxon>
    </lineage>
</organism>
<dbReference type="Proteomes" id="UP000001312">
    <property type="component" value="Unassembled WGS sequence"/>
</dbReference>
<dbReference type="RefSeq" id="XP_001587406.1">
    <property type="nucleotide sequence ID" value="XM_001587356.1"/>
</dbReference>
<evidence type="ECO:0008006" key="3">
    <source>
        <dbReference type="Google" id="ProtNLM"/>
    </source>
</evidence>
<dbReference type="EMBL" id="CH476638">
    <property type="protein sequence ID" value="EDN95520.1"/>
    <property type="molecule type" value="Genomic_DNA"/>
</dbReference>
<dbReference type="AlphaFoldDB" id="A7F1C8"/>
<dbReference type="GeneID" id="5483681"/>
<reference evidence="2" key="1">
    <citation type="journal article" date="2011" name="PLoS Genet.">
        <title>Genomic analysis of the necrotrophic fungal pathogens Sclerotinia sclerotiorum and Botrytis cinerea.</title>
        <authorList>
            <person name="Amselem J."/>
            <person name="Cuomo C.A."/>
            <person name="van Kan J.A."/>
            <person name="Viaud M."/>
            <person name="Benito E.P."/>
            <person name="Couloux A."/>
            <person name="Coutinho P.M."/>
            <person name="de Vries R.P."/>
            <person name="Dyer P.S."/>
            <person name="Fillinger S."/>
            <person name="Fournier E."/>
            <person name="Gout L."/>
            <person name="Hahn M."/>
            <person name="Kohn L."/>
            <person name="Lapalu N."/>
            <person name="Plummer K.M."/>
            <person name="Pradier J.M."/>
            <person name="Quevillon E."/>
            <person name="Sharon A."/>
            <person name="Simon A."/>
            <person name="ten Have A."/>
            <person name="Tudzynski B."/>
            <person name="Tudzynski P."/>
            <person name="Wincker P."/>
            <person name="Andrew M."/>
            <person name="Anthouard V."/>
            <person name="Beever R.E."/>
            <person name="Beffa R."/>
            <person name="Benoit I."/>
            <person name="Bouzid O."/>
            <person name="Brault B."/>
            <person name="Chen Z."/>
            <person name="Choquer M."/>
            <person name="Collemare J."/>
            <person name="Cotton P."/>
            <person name="Danchin E.G."/>
            <person name="Da Silva C."/>
            <person name="Gautier A."/>
            <person name="Giraud C."/>
            <person name="Giraud T."/>
            <person name="Gonzalez C."/>
            <person name="Grossetete S."/>
            <person name="Guldener U."/>
            <person name="Henrissat B."/>
            <person name="Howlett B.J."/>
            <person name="Kodira C."/>
            <person name="Kretschmer M."/>
            <person name="Lappartient A."/>
            <person name="Leroch M."/>
            <person name="Levis C."/>
            <person name="Mauceli E."/>
            <person name="Neuveglise C."/>
            <person name="Oeser B."/>
            <person name="Pearson M."/>
            <person name="Poulain J."/>
            <person name="Poussereau N."/>
            <person name="Quesneville H."/>
            <person name="Rascle C."/>
            <person name="Schumacher J."/>
            <person name="Segurens B."/>
            <person name="Sexton A."/>
            <person name="Silva E."/>
            <person name="Sirven C."/>
            <person name="Soanes D.M."/>
            <person name="Talbot N.J."/>
            <person name="Templeton M."/>
            <person name="Yandava C."/>
            <person name="Yarden O."/>
            <person name="Zeng Q."/>
            <person name="Rollins J.A."/>
            <person name="Lebrun M.H."/>
            <person name="Dickman M."/>
        </authorList>
    </citation>
    <scope>NUCLEOTIDE SEQUENCE [LARGE SCALE GENOMIC DNA]</scope>
    <source>
        <strain evidence="2">ATCC 18683 / 1980 / Ss-1</strain>
    </source>
</reference>
<proteinExistence type="predicted"/>